<dbReference type="SUPFAM" id="SSF103647">
    <property type="entry name" value="TSP type-3 repeat"/>
    <property type="match status" value="1"/>
</dbReference>
<feature type="region of interest" description="Disordered" evidence="2">
    <location>
        <begin position="535"/>
        <end position="554"/>
    </location>
</feature>
<proteinExistence type="predicted"/>
<protein>
    <submittedName>
        <fullName evidence="3">Calcium-binding protein</fullName>
    </submittedName>
</protein>
<dbReference type="InterPro" id="IPR001343">
    <property type="entry name" value="Hemolysn_Ca-bd"/>
</dbReference>
<dbReference type="OrthoDB" id="1676884at2"/>
<dbReference type="Proteomes" id="UP000239898">
    <property type="component" value="Unassembled WGS sequence"/>
</dbReference>
<name>A0A2S6Z5I0_9XANT</name>
<keyword evidence="4" id="KW-1185">Reference proteome</keyword>
<evidence type="ECO:0000256" key="2">
    <source>
        <dbReference type="SAM" id="MobiDB-lite"/>
    </source>
</evidence>
<organism evidence="3 4">
    <name type="scientific">Xanthomonas theicola</name>
    <dbReference type="NCBI Taxonomy" id="56464"/>
    <lineage>
        <taxon>Bacteria</taxon>
        <taxon>Pseudomonadati</taxon>
        <taxon>Pseudomonadota</taxon>
        <taxon>Gammaproteobacteria</taxon>
        <taxon>Lysobacterales</taxon>
        <taxon>Lysobacteraceae</taxon>
        <taxon>Xanthomonas</taxon>
    </lineage>
</organism>
<evidence type="ECO:0000313" key="3">
    <source>
        <dbReference type="EMBL" id="PPT76426.1"/>
    </source>
</evidence>
<dbReference type="PANTHER" id="PTHR39431:SF1">
    <property type="entry name" value="FRPA_C-RELATED PROTEIN"/>
    <property type="match status" value="1"/>
</dbReference>
<gene>
    <name evidence="3" type="ORF">XthCFBP4691_19615</name>
</gene>
<dbReference type="InterPro" id="IPR011049">
    <property type="entry name" value="Serralysin-like_metalloprot_C"/>
</dbReference>
<dbReference type="InterPro" id="IPR018511">
    <property type="entry name" value="Hemolysin-typ_Ca-bd_CS"/>
</dbReference>
<dbReference type="PROSITE" id="PS00330">
    <property type="entry name" value="HEMOLYSIN_CALCIUM"/>
    <property type="match status" value="2"/>
</dbReference>
<evidence type="ECO:0000256" key="1">
    <source>
        <dbReference type="ARBA" id="ARBA00022837"/>
    </source>
</evidence>
<feature type="non-terminal residue" evidence="3">
    <location>
        <position position="554"/>
    </location>
</feature>
<dbReference type="AlphaFoldDB" id="A0A2S6Z5I0"/>
<evidence type="ECO:0000313" key="4">
    <source>
        <dbReference type="Proteomes" id="UP000239898"/>
    </source>
</evidence>
<keyword evidence="1" id="KW-0106">Calcium</keyword>
<dbReference type="PANTHER" id="PTHR39431">
    <property type="entry name" value="FRPA/C-RELATED PROTEIN"/>
    <property type="match status" value="1"/>
</dbReference>
<reference evidence="3 4" key="1">
    <citation type="submission" date="2016-08" db="EMBL/GenBank/DDBJ databases">
        <title>Evolution of the type three secretion system and type three effector repertoires in Xanthomonas.</title>
        <authorList>
            <person name="Merda D."/>
            <person name="Briand M."/>
            <person name="Bosis E."/>
            <person name="Rousseau C."/>
            <person name="Portier P."/>
            <person name="Jacques M.-A."/>
            <person name="Fischer-Le Saux M."/>
        </authorList>
    </citation>
    <scope>NUCLEOTIDE SEQUENCE [LARGE SCALE GENOMIC DNA]</scope>
    <source>
        <strain evidence="3 4">CFBP 4691</strain>
    </source>
</reference>
<dbReference type="EMBL" id="MIGX01000196">
    <property type="protein sequence ID" value="PPT76426.1"/>
    <property type="molecule type" value="Genomic_DNA"/>
</dbReference>
<dbReference type="GO" id="GO:0005509">
    <property type="term" value="F:calcium ion binding"/>
    <property type="evidence" value="ECO:0007669"/>
    <property type="project" value="InterPro"/>
</dbReference>
<dbReference type="Pfam" id="PF00353">
    <property type="entry name" value="HemolysinCabind"/>
    <property type="match status" value="2"/>
</dbReference>
<dbReference type="Gene3D" id="2.150.10.10">
    <property type="entry name" value="Serralysin-like metalloprotease, C-terminal"/>
    <property type="match status" value="2"/>
</dbReference>
<dbReference type="SUPFAM" id="SSF51120">
    <property type="entry name" value="beta-Roll"/>
    <property type="match status" value="1"/>
</dbReference>
<dbReference type="InterPro" id="IPR028974">
    <property type="entry name" value="TSP_type-3_rpt"/>
</dbReference>
<dbReference type="PRINTS" id="PR00313">
    <property type="entry name" value="CABNDNGRPT"/>
</dbReference>
<sequence>MFDRARNFVPRRDPLVLDLDGDGIETTPANGGVLFDHDGDGVKNGTGWISPDDGLVVMDRNGNGRIDNGSELFGADTKLSSGSNSTSGFAALADLDSNKDGIFDRLDADFSNARVWRDLNQDGVSQSNELFTFGQLGIASIALKPAVTDDLDLGNGNVIDNRGTYTRNDGTTGLAGDLQLAVNNFFRDFTGSLEPVTVTDEAGQLPNLKGSGAVRDLEQAASLSQDLLADIKALTPGISRDAMRARLDTILAHWAGTSTMKSSEELLEASAPTPRTVYYHGAVPASVMEQGAAAVDAWIKQQHAQLAPIIAILEKFNGSSLIGYQNNQVSTGGNTYNWKNVARADGGVEQAMSVVLQPEQISALLGAYNHLKESVYAGLVVGTRLHDYMNGMTMHVVDGKLKFDLSAFTTMLENKRQADLGRGLQDIADLYIYAGNFLAEAGWDGARTLNDWVETASMTSKGLEAIAFAGIKMVSENFVGTSADDLVWGGEGKNFIHGGAGNDLIRGGAGSDILEGDLGNDKLFGNSGDDVLNGGAGDDTLTGGVGNDTLDGGV</sequence>
<comment type="caution">
    <text evidence="3">The sequence shown here is derived from an EMBL/GenBank/DDBJ whole genome shotgun (WGS) entry which is preliminary data.</text>
</comment>
<accession>A0A2S6Z5I0</accession>